<evidence type="ECO:0008006" key="4">
    <source>
        <dbReference type="Google" id="ProtNLM"/>
    </source>
</evidence>
<proteinExistence type="predicted"/>
<organism evidence="2 3">
    <name type="scientific">Neptunicella marina</name>
    <dbReference type="NCBI Taxonomy" id="2125989"/>
    <lineage>
        <taxon>Bacteria</taxon>
        <taxon>Pseudomonadati</taxon>
        <taxon>Pseudomonadota</taxon>
        <taxon>Gammaproteobacteria</taxon>
        <taxon>Alteromonadales</taxon>
        <taxon>Alteromonadaceae</taxon>
        <taxon>Neptunicella</taxon>
    </lineage>
</organism>
<protein>
    <recommendedName>
        <fullName evidence="4">Porin family protein</fullName>
    </recommendedName>
</protein>
<evidence type="ECO:0000256" key="1">
    <source>
        <dbReference type="SAM" id="SignalP"/>
    </source>
</evidence>
<evidence type="ECO:0000313" key="3">
    <source>
        <dbReference type="Proteomes" id="UP000601768"/>
    </source>
</evidence>
<name>A0A8J6IT81_9ALTE</name>
<gene>
    <name evidence="2" type="ORF">H8B19_04620</name>
</gene>
<reference evidence="2" key="2">
    <citation type="submission" date="2020-08" db="EMBL/GenBank/DDBJ databases">
        <authorList>
            <person name="Lai Q."/>
        </authorList>
    </citation>
    <scope>NUCLEOTIDE SEQUENCE</scope>
    <source>
        <strain evidence="2">S27-2</strain>
    </source>
</reference>
<dbReference type="AlphaFoldDB" id="A0A8J6IT81"/>
<evidence type="ECO:0000313" key="2">
    <source>
        <dbReference type="EMBL" id="MBC3765146.1"/>
    </source>
</evidence>
<keyword evidence="3" id="KW-1185">Reference proteome</keyword>
<feature type="signal peptide" evidence="1">
    <location>
        <begin position="1"/>
        <end position="19"/>
    </location>
</feature>
<feature type="chain" id="PRO_5035162936" description="Porin family protein" evidence="1">
    <location>
        <begin position="20"/>
        <end position="189"/>
    </location>
</feature>
<keyword evidence="1" id="KW-0732">Signal</keyword>
<dbReference type="Proteomes" id="UP000601768">
    <property type="component" value="Unassembled WGS sequence"/>
</dbReference>
<reference evidence="2" key="1">
    <citation type="journal article" date="2018" name="Int. J. Syst. Evol. Microbiol.">
        <title>Neptunicella marina gen. nov., sp. nov., isolated from surface seawater.</title>
        <authorList>
            <person name="Liu X."/>
            <person name="Lai Q."/>
            <person name="Du Y."/>
            <person name="Zhang X."/>
            <person name="Liu Z."/>
            <person name="Sun F."/>
            <person name="Shao Z."/>
        </authorList>
    </citation>
    <scope>NUCLEOTIDE SEQUENCE</scope>
    <source>
        <strain evidence="2">S27-2</strain>
    </source>
</reference>
<sequence length="189" mass="22493">MMKAAIISVLIFLPALCQAEELFWHNNLQDIANDKAKKSGFHYERQDFSVDGYKEHHAEMRYEKFFGKDWFIQTQIKVDRRDLQSGVCKQKFDLYTYQVMPAVQLSPKLLFGIGYQRLLKGEMSFTQERQVDIENQRAWSANLQFHYSDDHRLNLSISRYRINAHDFSPLSQHETFGENALRLKYQLRF</sequence>
<accession>A0A8J6IT81</accession>
<dbReference type="RefSeq" id="WP_186505625.1">
    <property type="nucleotide sequence ID" value="NZ_JACNEP010000003.1"/>
</dbReference>
<dbReference type="EMBL" id="JACNEP010000003">
    <property type="protein sequence ID" value="MBC3765146.1"/>
    <property type="molecule type" value="Genomic_DNA"/>
</dbReference>
<comment type="caution">
    <text evidence="2">The sequence shown here is derived from an EMBL/GenBank/DDBJ whole genome shotgun (WGS) entry which is preliminary data.</text>
</comment>